<comment type="caution">
    <text evidence="2">The sequence shown here is derived from an EMBL/GenBank/DDBJ whole genome shotgun (WGS) entry which is preliminary data.</text>
</comment>
<gene>
    <name evidence="2" type="ORF">PGTUg99_024082</name>
</gene>
<accession>A0A5B0P3Z5</accession>
<reference evidence="2 3" key="1">
    <citation type="submission" date="2019-05" db="EMBL/GenBank/DDBJ databases">
        <title>Emergence of the Ug99 lineage of the wheat stem rust pathogen through somatic hybridization.</title>
        <authorList>
            <person name="Li F."/>
            <person name="Upadhyaya N.M."/>
            <person name="Sperschneider J."/>
            <person name="Matny O."/>
            <person name="Nguyen-Phuc H."/>
            <person name="Mago R."/>
            <person name="Raley C."/>
            <person name="Miller M.E."/>
            <person name="Silverstein K.A.T."/>
            <person name="Henningsen E."/>
            <person name="Hirsch C.D."/>
            <person name="Visser B."/>
            <person name="Pretorius Z.A."/>
            <person name="Steffenson B.J."/>
            <person name="Schwessinger B."/>
            <person name="Dodds P.N."/>
            <person name="Figueroa M."/>
        </authorList>
    </citation>
    <scope>NUCLEOTIDE SEQUENCE [LARGE SCALE GENOMIC DNA]</scope>
    <source>
        <strain evidence="2 3">Ug99</strain>
    </source>
</reference>
<proteinExistence type="predicted"/>
<evidence type="ECO:0000256" key="1">
    <source>
        <dbReference type="SAM" id="MobiDB-lite"/>
    </source>
</evidence>
<sequence>MRRLFKVKKTLLGSKSSPDSADISTRTQTDRIKLIDLAPNFLNYAFGFQTPQGGPSLFLMERGEDSGEVFILKGFVCEELHITGSGTLRTSCKQPMLLYPFKNRFYIFKPSAVVGALLINCKRIGFVSRVCVSEEKPEKKKERIEGGDDKQTAS</sequence>
<dbReference type="AlphaFoldDB" id="A0A5B0P3Z5"/>
<dbReference type="Proteomes" id="UP000325313">
    <property type="component" value="Unassembled WGS sequence"/>
</dbReference>
<evidence type="ECO:0000313" key="3">
    <source>
        <dbReference type="Proteomes" id="UP000325313"/>
    </source>
</evidence>
<evidence type="ECO:0000313" key="2">
    <source>
        <dbReference type="EMBL" id="KAA1095696.1"/>
    </source>
</evidence>
<dbReference type="EMBL" id="VDEP01000371">
    <property type="protein sequence ID" value="KAA1095696.1"/>
    <property type="molecule type" value="Genomic_DNA"/>
</dbReference>
<name>A0A5B0P3Z5_PUCGR</name>
<feature type="region of interest" description="Disordered" evidence="1">
    <location>
        <begin position="134"/>
        <end position="154"/>
    </location>
</feature>
<organism evidence="2 3">
    <name type="scientific">Puccinia graminis f. sp. tritici</name>
    <dbReference type="NCBI Taxonomy" id="56615"/>
    <lineage>
        <taxon>Eukaryota</taxon>
        <taxon>Fungi</taxon>
        <taxon>Dikarya</taxon>
        <taxon>Basidiomycota</taxon>
        <taxon>Pucciniomycotina</taxon>
        <taxon>Pucciniomycetes</taxon>
        <taxon>Pucciniales</taxon>
        <taxon>Pucciniaceae</taxon>
        <taxon>Puccinia</taxon>
    </lineage>
</organism>
<protein>
    <submittedName>
        <fullName evidence="2">Uncharacterized protein</fullName>
    </submittedName>
</protein>